<dbReference type="Gene3D" id="1.10.3720.10">
    <property type="entry name" value="MetI-like"/>
    <property type="match status" value="1"/>
</dbReference>
<dbReference type="RefSeq" id="WP_066714692.1">
    <property type="nucleotide sequence ID" value="NZ_CP118869.1"/>
</dbReference>
<comment type="subcellular location">
    <subcellularLocation>
        <location evidence="1 7">Cell membrane</location>
        <topology evidence="1 7">Multi-pass membrane protein</topology>
    </subcellularLocation>
</comment>
<keyword evidence="4 7" id="KW-0812">Transmembrane</keyword>
<name>A0A133Y7D7_9FIRM</name>
<dbReference type="GO" id="GO:0055085">
    <property type="term" value="P:transmembrane transport"/>
    <property type="evidence" value="ECO:0007669"/>
    <property type="project" value="InterPro"/>
</dbReference>
<dbReference type="PROSITE" id="PS50928">
    <property type="entry name" value="ABC_TM1"/>
    <property type="match status" value="1"/>
</dbReference>
<organism evidence="9 10">
    <name type="scientific">Amygdalobacter nucleatus</name>
    <dbReference type="NCBI Taxonomy" id="3029274"/>
    <lineage>
        <taxon>Bacteria</taxon>
        <taxon>Bacillati</taxon>
        <taxon>Bacillota</taxon>
        <taxon>Clostridia</taxon>
        <taxon>Eubacteriales</taxon>
        <taxon>Oscillospiraceae</taxon>
        <taxon>Amygdalobacter</taxon>
    </lineage>
</organism>
<feature type="transmembrane region" description="Helical" evidence="7">
    <location>
        <begin position="266"/>
        <end position="291"/>
    </location>
</feature>
<evidence type="ECO:0000256" key="2">
    <source>
        <dbReference type="ARBA" id="ARBA00022448"/>
    </source>
</evidence>
<keyword evidence="10" id="KW-1185">Reference proteome</keyword>
<feature type="domain" description="ABC transmembrane type-1" evidence="8">
    <location>
        <begin position="75"/>
        <end position="287"/>
    </location>
</feature>
<keyword evidence="6 7" id="KW-0472">Membrane</keyword>
<dbReference type="OrthoDB" id="42781at2"/>
<dbReference type="Proteomes" id="UP000070080">
    <property type="component" value="Unassembled WGS sequence"/>
</dbReference>
<evidence type="ECO:0000256" key="5">
    <source>
        <dbReference type="ARBA" id="ARBA00022989"/>
    </source>
</evidence>
<dbReference type="InterPro" id="IPR035906">
    <property type="entry name" value="MetI-like_sf"/>
</dbReference>
<comment type="similarity">
    <text evidence="7">Belongs to the binding-protein-dependent transport system permease family.</text>
</comment>
<sequence>MHKKLFSRSFKETLQIEALLLPALILYIMFVAVPFFSTFYFSITNYNKFHVIDYSIVGFRNYLMVFKMAELKLALLNSIKYAFYMTFFQSLIAIPLAVLLNRKIKGSNFFRAAFFLPAMFSPLVMGFLWQVILGPSETGLVNQILIKLGMQPVGFLSSKYGLASIIFTQVWQWVGWAVVIYLANLQTIPEDMIEAARIDGANSWQIFRRITLPLLYPGVTVVTISSLIGGLKVYDIVQAMTGGGPGYSTQTIISAMIQFGFNDGNYSLAAAFGVVFFIIVMIFTMILLAALKKWEKEVS</sequence>
<feature type="transmembrane region" description="Helical" evidence="7">
    <location>
        <begin position="112"/>
        <end position="132"/>
    </location>
</feature>
<dbReference type="PANTHER" id="PTHR30193:SF37">
    <property type="entry name" value="INNER MEMBRANE ABC TRANSPORTER PERMEASE PROTEIN YCJO"/>
    <property type="match status" value="1"/>
</dbReference>
<proteinExistence type="inferred from homology"/>
<gene>
    <name evidence="9" type="ORF">HMPREF1872_01167</name>
</gene>
<dbReference type="Pfam" id="PF00528">
    <property type="entry name" value="BPD_transp_1"/>
    <property type="match status" value="1"/>
</dbReference>
<dbReference type="InterPro" id="IPR000515">
    <property type="entry name" value="MetI-like"/>
</dbReference>
<protein>
    <submittedName>
        <fullName evidence="9">Putative transmembrane permease MsmF</fullName>
    </submittedName>
</protein>
<dbReference type="AlphaFoldDB" id="A0A133Y7D7"/>
<reference evidence="10" key="1">
    <citation type="submission" date="2016-01" db="EMBL/GenBank/DDBJ databases">
        <authorList>
            <person name="Mitreva M."/>
            <person name="Pepin K.H."/>
            <person name="Mihindukulasuriya K.A."/>
            <person name="Fulton R."/>
            <person name="Fronick C."/>
            <person name="O'Laughlin M."/>
            <person name="Miner T."/>
            <person name="Herter B."/>
            <person name="Rosa B.A."/>
            <person name="Cordes M."/>
            <person name="Tomlinson C."/>
            <person name="Wollam A."/>
            <person name="Palsikar V.B."/>
            <person name="Mardis E.R."/>
            <person name="Wilson R.K."/>
        </authorList>
    </citation>
    <scope>NUCLEOTIDE SEQUENCE [LARGE SCALE GENOMIC DNA]</scope>
    <source>
        <strain evidence="10">KA00274</strain>
    </source>
</reference>
<dbReference type="GO" id="GO:0005886">
    <property type="term" value="C:plasma membrane"/>
    <property type="evidence" value="ECO:0007669"/>
    <property type="project" value="UniProtKB-SubCell"/>
</dbReference>
<evidence type="ECO:0000259" key="8">
    <source>
        <dbReference type="PROSITE" id="PS50928"/>
    </source>
</evidence>
<evidence type="ECO:0000313" key="9">
    <source>
        <dbReference type="EMBL" id="KXB39139.1"/>
    </source>
</evidence>
<dbReference type="CDD" id="cd06261">
    <property type="entry name" value="TM_PBP2"/>
    <property type="match status" value="1"/>
</dbReference>
<dbReference type="EMBL" id="LSCV01000042">
    <property type="protein sequence ID" value="KXB39139.1"/>
    <property type="molecule type" value="Genomic_DNA"/>
</dbReference>
<feature type="transmembrane region" description="Helical" evidence="7">
    <location>
        <begin position="214"/>
        <end position="234"/>
    </location>
</feature>
<feature type="transmembrane region" description="Helical" evidence="7">
    <location>
        <begin position="20"/>
        <end position="43"/>
    </location>
</feature>
<keyword evidence="2 7" id="KW-0813">Transport</keyword>
<evidence type="ECO:0000313" key="10">
    <source>
        <dbReference type="Proteomes" id="UP000070080"/>
    </source>
</evidence>
<evidence type="ECO:0000256" key="4">
    <source>
        <dbReference type="ARBA" id="ARBA00022692"/>
    </source>
</evidence>
<comment type="caution">
    <text evidence="9">The sequence shown here is derived from an EMBL/GenBank/DDBJ whole genome shotgun (WGS) entry which is preliminary data.</text>
</comment>
<evidence type="ECO:0000256" key="3">
    <source>
        <dbReference type="ARBA" id="ARBA00022475"/>
    </source>
</evidence>
<dbReference type="PANTHER" id="PTHR30193">
    <property type="entry name" value="ABC TRANSPORTER PERMEASE PROTEIN"/>
    <property type="match status" value="1"/>
</dbReference>
<evidence type="ECO:0000256" key="1">
    <source>
        <dbReference type="ARBA" id="ARBA00004651"/>
    </source>
</evidence>
<feature type="transmembrane region" description="Helical" evidence="7">
    <location>
        <begin position="81"/>
        <end position="100"/>
    </location>
</feature>
<keyword evidence="5 7" id="KW-1133">Transmembrane helix</keyword>
<feature type="transmembrane region" description="Helical" evidence="7">
    <location>
        <begin position="160"/>
        <end position="183"/>
    </location>
</feature>
<accession>A0A133Y7D7</accession>
<evidence type="ECO:0000256" key="6">
    <source>
        <dbReference type="ARBA" id="ARBA00023136"/>
    </source>
</evidence>
<evidence type="ECO:0000256" key="7">
    <source>
        <dbReference type="RuleBase" id="RU363032"/>
    </source>
</evidence>
<dbReference type="InterPro" id="IPR051393">
    <property type="entry name" value="ABC_transporter_permease"/>
</dbReference>
<keyword evidence="3" id="KW-1003">Cell membrane</keyword>
<dbReference type="SUPFAM" id="SSF161098">
    <property type="entry name" value="MetI-like"/>
    <property type="match status" value="1"/>
</dbReference>
<dbReference type="STRING" id="1497955.HMPREF1872_01167"/>